<dbReference type="AlphaFoldDB" id="A0AAE7EHE4"/>
<evidence type="ECO:0000256" key="1">
    <source>
        <dbReference type="SAM" id="SignalP"/>
    </source>
</evidence>
<gene>
    <name evidence="2" type="ORF">G9399_11030</name>
</gene>
<dbReference type="Proteomes" id="UP000503464">
    <property type="component" value="Chromosome"/>
</dbReference>
<feature type="chain" id="PRO_5042113017" description="DUF3718 domain-containing protein" evidence="1">
    <location>
        <begin position="22"/>
        <end position="131"/>
    </location>
</feature>
<feature type="signal peptide" evidence="1">
    <location>
        <begin position="1"/>
        <end position="21"/>
    </location>
</feature>
<evidence type="ECO:0008006" key="4">
    <source>
        <dbReference type="Google" id="ProtNLM"/>
    </source>
</evidence>
<evidence type="ECO:0000313" key="2">
    <source>
        <dbReference type="EMBL" id="QKJ58800.1"/>
    </source>
</evidence>
<name>A0AAE7EHE4_SERFO</name>
<dbReference type="EMBL" id="CP054160">
    <property type="protein sequence ID" value="QKJ58800.1"/>
    <property type="molecule type" value="Genomic_DNA"/>
</dbReference>
<protein>
    <recommendedName>
        <fullName evidence="4">DUF3718 domain-containing protein</fullName>
    </recommendedName>
</protein>
<keyword evidence="1" id="KW-0732">Signal</keyword>
<proteinExistence type="predicted"/>
<evidence type="ECO:0000313" key="3">
    <source>
        <dbReference type="Proteomes" id="UP000503464"/>
    </source>
</evidence>
<organism evidence="2 3">
    <name type="scientific">Serratia fonticola</name>
    <dbReference type="NCBI Taxonomy" id="47917"/>
    <lineage>
        <taxon>Bacteria</taxon>
        <taxon>Pseudomonadati</taxon>
        <taxon>Pseudomonadota</taxon>
        <taxon>Gammaproteobacteria</taxon>
        <taxon>Enterobacterales</taxon>
        <taxon>Yersiniaceae</taxon>
        <taxon>Serratia</taxon>
    </lineage>
</organism>
<accession>A0AAE7EHE4</accession>
<sequence length="131" mass="14525">MKKLSLVITLALFSLAFSSSAAKKLSDHQVLVDCNKSASALVEFYEKEVKLKESRRLDLIEIISGACQYGYQSAQDGMQYKDIERGIIADARKEAPDYEDQDPAVLERRVGLILASIQAGFYIFNNGGLSK</sequence>
<dbReference type="RefSeq" id="WP_173409138.1">
    <property type="nucleotide sequence ID" value="NZ_CP054160.3"/>
</dbReference>
<reference evidence="3" key="1">
    <citation type="submission" date="2020-03" db="EMBL/GenBank/DDBJ databases">
        <title>Genome sequences of seven Enterobacteriaceae strains isolated from Canadian wastewater treatment facilities.</title>
        <authorList>
            <person name="Huang H."/>
            <person name="Chmara J.T."/>
            <person name="Duceppe M.-O."/>
        </authorList>
    </citation>
    <scope>NUCLEOTIDE SEQUENCE [LARGE SCALE GENOMIC DNA]</scope>
    <source>
        <strain evidence="3">Biosolid 3</strain>
    </source>
</reference>